<accession>A0A841FRA6</accession>
<evidence type="ECO:0000256" key="2">
    <source>
        <dbReference type="ARBA" id="ARBA00023125"/>
    </source>
</evidence>
<dbReference type="PANTHER" id="PTHR30055">
    <property type="entry name" value="HTH-TYPE TRANSCRIPTIONAL REGULATOR RUTR"/>
    <property type="match status" value="1"/>
</dbReference>
<dbReference type="Pfam" id="PF21597">
    <property type="entry name" value="TetR_C_43"/>
    <property type="match status" value="1"/>
</dbReference>
<evidence type="ECO:0000259" key="5">
    <source>
        <dbReference type="PROSITE" id="PS50977"/>
    </source>
</evidence>
<keyword evidence="3" id="KW-0804">Transcription</keyword>
<dbReference type="Proteomes" id="UP000548476">
    <property type="component" value="Unassembled WGS sequence"/>
</dbReference>
<dbReference type="PROSITE" id="PS50977">
    <property type="entry name" value="HTH_TETR_2"/>
    <property type="match status" value="1"/>
</dbReference>
<protein>
    <submittedName>
        <fullName evidence="6">AcrR family transcriptional regulator</fullName>
    </submittedName>
</protein>
<dbReference type="SUPFAM" id="SSF46689">
    <property type="entry name" value="Homeodomain-like"/>
    <property type="match status" value="1"/>
</dbReference>
<dbReference type="GO" id="GO:0000976">
    <property type="term" value="F:transcription cis-regulatory region binding"/>
    <property type="evidence" value="ECO:0007669"/>
    <property type="project" value="TreeGrafter"/>
</dbReference>
<name>A0A841FRA6_9ACTN</name>
<dbReference type="InterPro" id="IPR001647">
    <property type="entry name" value="HTH_TetR"/>
</dbReference>
<evidence type="ECO:0000313" key="6">
    <source>
        <dbReference type="EMBL" id="MBB6038745.1"/>
    </source>
</evidence>
<evidence type="ECO:0000256" key="1">
    <source>
        <dbReference type="ARBA" id="ARBA00023015"/>
    </source>
</evidence>
<dbReference type="PANTHER" id="PTHR30055:SF234">
    <property type="entry name" value="HTH-TYPE TRANSCRIPTIONAL REGULATOR BETI"/>
    <property type="match status" value="1"/>
</dbReference>
<organism evidence="6 7">
    <name type="scientific">Phytomonospora endophytica</name>
    <dbReference type="NCBI Taxonomy" id="714109"/>
    <lineage>
        <taxon>Bacteria</taxon>
        <taxon>Bacillati</taxon>
        <taxon>Actinomycetota</taxon>
        <taxon>Actinomycetes</taxon>
        <taxon>Micromonosporales</taxon>
        <taxon>Micromonosporaceae</taxon>
        <taxon>Phytomonospora</taxon>
    </lineage>
</organism>
<keyword evidence="2 4" id="KW-0238">DNA-binding</keyword>
<dbReference type="RefSeq" id="WP_184791526.1">
    <property type="nucleotide sequence ID" value="NZ_BONT01000060.1"/>
</dbReference>
<gene>
    <name evidence="6" type="ORF">HNR73_006631</name>
</gene>
<evidence type="ECO:0000313" key="7">
    <source>
        <dbReference type="Proteomes" id="UP000548476"/>
    </source>
</evidence>
<evidence type="ECO:0000256" key="4">
    <source>
        <dbReference type="PROSITE-ProRule" id="PRU00335"/>
    </source>
</evidence>
<comment type="caution">
    <text evidence="6">The sequence shown here is derived from an EMBL/GenBank/DDBJ whole genome shotgun (WGS) entry which is preliminary data.</text>
</comment>
<dbReference type="InterPro" id="IPR036271">
    <property type="entry name" value="Tet_transcr_reg_TetR-rel_C_sf"/>
</dbReference>
<dbReference type="GO" id="GO:0003700">
    <property type="term" value="F:DNA-binding transcription factor activity"/>
    <property type="evidence" value="ECO:0007669"/>
    <property type="project" value="TreeGrafter"/>
</dbReference>
<feature type="domain" description="HTH tetR-type" evidence="5">
    <location>
        <begin position="22"/>
        <end position="81"/>
    </location>
</feature>
<reference evidence="6 7" key="1">
    <citation type="submission" date="2020-08" db="EMBL/GenBank/DDBJ databases">
        <title>Genomic Encyclopedia of Type Strains, Phase IV (KMG-IV): sequencing the most valuable type-strain genomes for metagenomic binning, comparative biology and taxonomic classification.</title>
        <authorList>
            <person name="Goeker M."/>
        </authorList>
    </citation>
    <scope>NUCLEOTIDE SEQUENCE [LARGE SCALE GENOMIC DNA]</scope>
    <source>
        <strain evidence="6 7">YIM 65646</strain>
    </source>
</reference>
<dbReference type="AlphaFoldDB" id="A0A841FRA6"/>
<dbReference type="EMBL" id="JACHGT010000018">
    <property type="protein sequence ID" value="MBB6038745.1"/>
    <property type="molecule type" value="Genomic_DNA"/>
</dbReference>
<dbReference type="Pfam" id="PF00440">
    <property type="entry name" value="TetR_N"/>
    <property type="match status" value="1"/>
</dbReference>
<dbReference type="InterPro" id="IPR050109">
    <property type="entry name" value="HTH-type_TetR-like_transc_reg"/>
</dbReference>
<dbReference type="Gene3D" id="1.10.357.10">
    <property type="entry name" value="Tetracycline Repressor, domain 2"/>
    <property type="match status" value="1"/>
</dbReference>
<keyword evidence="7" id="KW-1185">Reference proteome</keyword>
<dbReference type="SUPFAM" id="SSF48498">
    <property type="entry name" value="Tetracyclin repressor-like, C-terminal domain"/>
    <property type="match status" value="1"/>
</dbReference>
<feature type="DNA-binding region" description="H-T-H motif" evidence="4">
    <location>
        <begin position="44"/>
        <end position="63"/>
    </location>
</feature>
<keyword evidence="1" id="KW-0805">Transcription regulation</keyword>
<dbReference type="PRINTS" id="PR00455">
    <property type="entry name" value="HTHTETR"/>
</dbReference>
<dbReference type="InterPro" id="IPR049445">
    <property type="entry name" value="TetR_SbtR-like_C"/>
</dbReference>
<dbReference type="InterPro" id="IPR009057">
    <property type="entry name" value="Homeodomain-like_sf"/>
</dbReference>
<evidence type="ECO:0000256" key="3">
    <source>
        <dbReference type="ARBA" id="ARBA00023163"/>
    </source>
</evidence>
<proteinExistence type="predicted"/>
<sequence>MSSTAIDLLLADEASRPRADARRNVERLVMAAREALDETGLDATAHEIARRAGVGIGTLYRRVGTREALLRAVLLEFLGGMLTAADRALDADDAWQGLVDFATVYVRLRAASCGVNEALGDSDARLDLSETSTALRERLERLVGKAQEAGAMRTDVTWQDTAWLLAGVVPGDHTIGLTPGGEQWRIGLRVVLDGLRA</sequence>